<evidence type="ECO:0000313" key="1">
    <source>
        <dbReference type="EMBL" id="SHN75301.1"/>
    </source>
</evidence>
<proteinExistence type="predicted"/>
<dbReference type="Proteomes" id="UP000184096">
    <property type="component" value="Chromosome I"/>
</dbReference>
<dbReference type="InterPro" id="IPR019285">
    <property type="entry name" value="DUF2336"/>
</dbReference>
<accession>A0A1M7TX42</accession>
<evidence type="ECO:0000313" key="2">
    <source>
        <dbReference type="Proteomes" id="UP000184096"/>
    </source>
</evidence>
<dbReference type="AlphaFoldDB" id="A0A1M7TX42"/>
<sequence>MTIATPLIPGLDEIVRRGDPKRLAEVSRGIAELFVQGAAGFQPRHIELFDHLLTGIVPQTDLAARAELAERIATIANAPPALIGQLAREDNISIAGPVLRRSPVLDEQALVEIARVKGQDHLLAMTERARLSPDLTDVMVQRGERDVIRRAAANAGAAFSTIGYSALVKRAAKDGVLTITVGQRNDLPDRLLKELLTSSVDVVRRRLFDMAEPGRQAAVAKAMGEISGKAEQPAKQRDFAPAQRTILLLYRAGDLGETALLDFAKAYRYTESVAALSAMSGVPIPAVDRLMSGDRHDPILIIAKAIGLEWATVRALVLLRLGPARIPASADIDSVRSNFMRLSPSTAERVVSFWRTRETA</sequence>
<name>A0A1M7TX42_9BRAD</name>
<reference evidence="2" key="1">
    <citation type="submission" date="2016-11" db="EMBL/GenBank/DDBJ databases">
        <authorList>
            <person name="Varghese N."/>
            <person name="Submissions S."/>
        </authorList>
    </citation>
    <scope>NUCLEOTIDE SEQUENCE [LARGE SCALE GENOMIC DNA]</scope>
    <source>
        <strain evidence="2">GAS401</strain>
    </source>
</reference>
<organism evidence="1 2">
    <name type="scientific">Bradyrhizobium erythrophlei</name>
    <dbReference type="NCBI Taxonomy" id="1437360"/>
    <lineage>
        <taxon>Bacteria</taxon>
        <taxon>Pseudomonadati</taxon>
        <taxon>Pseudomonadota</taxon>
        <taxon>Alphaproteobacteria</taxon>
        <taxon>Hyphomicrobiales</taxon>
        <taxon>Nitrobacteraceae</taxon>
        <taxon>Bradyrhizobium</taxon>
    </lineage>
</organism>
<dbReference type="EMBL" id="LT670849">
    <property type="protein sequence ID" value="SHN75301.1"/>
    <property type="molecule type" value="Genomic_DNA"/>
</dbReference>
<protein>
    <submittedName>
        <fullName evidence="1">Uncharacterized conserved protein, DUF2336 family</fullName>
    </submittedName>
</protein>
<dbReference type="Pfam" id="PF10098">
    <property type="entry name" value="DUF2336"/>
    <property type="match status" value="1"/>
</dbReference>
<dbReference type="OrthoDB" id="7888976at2"/>
<dbReference type="RefSeq" id="WP_072818591.1">
    <property type="nucleotide sequence ID" value="NZ_LT670849.1"/>
</dbReference>
<gene>
    <name evidence="1" type="ORF">SAMN05444170_2924</name>
</gene>
<keyword evidence="2" id="KW-1185">Reference proteome</keyword>